<reference evidence="2" key="1">
    <citation type="journal article" date="2022" name="Viruses">
        <title>The Parapoynx stagnalis Nucleopolyhedrovirus (PastNPV), a Divergent Member of the Alphabaculovirus Group I Clade, Encodes a Homolog of Ran GTPase.</title>
        <authorList>
            <person name="Harrison R.L."/>
            <person name="Rowley D.L."/>
        </authorList>
    </citation>
    <scope>NUCLEOTIDE SEQUENCE</scope>
    <source>
        <strain evidence="2">BCIPV-473</strain>
    </source>
</reference>
<organism evidence="2 3">
    <name type="scientific">Parapoynx stagnalis nucleopolyhedrovirus</name>
    <dbReference type="NCBI Taxonomy" id="2993413"/>
    <lineage>
        <taxon>Viruses</taxon>
        <taxon>Viruses incertae sedis</taxon>
        <taxon>Naldaviricetes</taxon>
        <taxon>Lefavirales</taxon>
        <taxon>Baculoviridae</taxon>
        <taxon>Alphabaculovirus</taxon>
        <taxon>Alphabaculovirus pastagnalis</taxon>
    </lineage>
</organism>
<name>A0A9E7YBX9_9ABAC</name>
<sequence length="93" mass="10819">MILLILFLILIKVLVYKKMTEMHIHTHASKLCPKGYFGLNADPFNCNAYYMCPHRIHLFCDPDHEFDLNTVSCRPIILHGDGCTAHMYRNLLL</sequence>
<dbReference type="Proteomes" id="UP001264959">
    <property type="component" value="Segment"/>
</dbReference>
<protein>
    <submittedName>
        <fullName evidence="2">ChtB1</fullName>
    </submittedName>
</protein>
<keyword evidence="3" id="KW-1185">Reference proteome</keyword>
<accession>A0A9E7YBX9</accession>
<dbReference type="SMART" id="SM00494">
    <property type="entry name" value="ChtBD2"/>
    <property type="match status" value="1"/>
</dbReference>
<evidence type="ECO:0000313" key="2">
    <source>
        <dbReference type="EMBL" id="UZE89702.1"/>
    </source>
</evidence>
<proteinExistence type="predicted"/>
<evidence type="ECO:0000259" key="1">
    <source>
        <dbReference type="SMART" id="SM00494"/>
    </source>
</evidence>
<dbReference type="EMBL" id="ON704650">
    <property type="protein sequence ID" value="UZE89702.1"/>
    <property type="molecule type" value="Genomic_DNA"/>
</dbReference>
<dbReference type="GO" id="GO:0008061">
    <property type="term" value="F:chitin binding"/>
    <property type="evidence" value="ECO:0007669"/>
    <property type="project" value="InterPro"/>
</dbReference>
<dbReference type="SUPFAM" id="SSF57625">
    <property type="entry name" value="Invertebrate chitin-binding proteins"/>
    <property type="match status" value="1"/>
</dbReference>
<dbReference type="InterPro" id="IPR002557">
    <property type="entry name" value="Chitin-bd_dom"/>
</dbReference>
<dbReference type="GO" id="GO:0005576">
    <property type="term" value="C:extracellular region"/>
    <property type="evidence" value="ECO:0007669"/>
    <property type="project" value="InterPro"/>
</dbReference>
<evidence type="ECO:0000313" key="3">
    <source>
        <dbReference type="Proteomes" id="UP001264959"/>
    </source>
</evidence>
<dbReference type="InterPro" id="IPR036508">
    <property type="entry name" value="Chitin-bd_dom_sf"/>
</dbReference>
<feature type="domain" description="Chitin-binding type-2" evidence="1">
    <location>
        <begin position="30"/>
        <end position="85"/>
    </location>
</feature>